<feature type="compositionally biased region" description="Low complexity" evidence="1">
    <location>
        <begin position="73"/>
        <end position="84"/>
    </location>
</feature>
<feature type="region of interest" description="Disordered" evidence="1">
    <location>
        <begin position="44"/>
        <end position="84"/>
    </location>
</feature>
<gene>
    <name evidence="3" type="primary">LOC110990825</name>
</gene>
<feature type="compositionally biased region" description="Basic residues" evidence="1">
    <location>
        <begin position="12"/>
        <end position="23"/>
    </location>
</feature>
<dbReference type="KEGG" id="aplc:110990825"/>
<reference evidence="3" key="1">
    <citation type="submission" date="2025-08" db="UniProtKB">
        <authorList>
            <consortium name="RefSeq"/>
        </authorList>
    </citation>
    <scope>IDENTIFICATION</scope>
</reference>
<feature type="compositionally biased region" description="Low complexity" evidence="1">
    <location>
        <begin position="124"/>
        <end position="136"/>
    </location>
</feature>
<organism evidence="2 3">
    <name type="scientific">Acanthaster planci</name>
    <name type="common">Crown-of-thorns starfish</name>
    <dbReference type="NCBI Taxonomy" id="133434"/>
    <lineage>
        <taxon>Eukaryota</taxon>
        <taxon>Metazoa</taxon>
        <taxon>Echinodermata</taxon>
        <taxon>Eleutherozoa</taxon>
        <taxon>Asterozoa</taxon>
        <taxon>Asteroidea</taxon>
        <taxon>Valvatacea</taxon>
        <taxon>Valvatida</taxon>
        <taxon>Acanthasteridae</taxon>
        <taxon>Acanthaster</taxon>
    </lineage>
</organism>
<feature type="compositionally biased region" description="Basic and acidic residues" evidence="1">
    <location>
        <begin position="60"/>
        <end position="69"/>
    </location>
</feature>
<protein>
    <submittedName>
        <fullName evidence="3">Uncharacterized protein LOC110990825</fullName>
    </submittedName>
</protein>
<dbReference type="PANTHER" id="PTHR46579">
    <property type="entry name" value="F5/8 TYPE C DOMAIN-CONTAINING PROTEIN-RELATED"/>
    <property type="match status" value="1"/>
</dbReference>
<evidence type="ECO:0000313" key="3">
    <source>
        <dbReference type="RefSeq" id="XP_022111612.1"/>
    </source>
</evidence>
<feature type="region of interest" description="Disordered" evidence="1">
    <location>
        <begin position="166"/>
        <end position="280"/>
    </location>
</feature>
<proteinExistence type="predicted"/>
<sequence length="1004" mass="112934">MASSQSEIGAISKKKKRPRRKYKEGHFNLCHMPCTLSDNLLSLPDRGRRKHNFRQTKTVISDRQDRDTDSFQSTDSDADVSGVDSDIDMYGIGRVGSASHHDHDGDAFALGLGPSSRSNPLPPSTSASITWDSSSDSMEEDPSNLSSAKIRHQPIHELDEVHVHISDGDCGQTRRNGKLDKMPLLSRSSDDDSNSSTQQNPNSGDNTESEEDALVESSPLDEDDQLNRHDLLVHSSSSDDDTNSSTQQNPNSGDNTESEEDALESSPLDSDQPDHDLDGLLYPDAQVTKKESLLLIMAHCLRHGLTHEGLSSLLQLLQFHLPRDTFFPVSKYLFNKHFEGFCGPLDCHVYCGSCQGYVGTDGRPCSDCGKVIHYDDSITSGNYFIIFSISQQIKILLEDPQIQNKLSKSSDNVHSGLCYQQLPMGEGDLSVTWGSDGAAVFSSSNFSIWPLQLMINELPYAVRRKHILLGGLWFGSGKPRFDSFLKPVIQEMNIMSSKGVSWVDAGLNPRNSKVFPGPLTCDSVARCQLQNIMQFNGKYGCSWCLHPGEQVEKGRGHANVYPLTNLEELPRQRDERAFKQDCHLAVETNTTVNGVKGPSIILLLFHFNIISGFVVDYMHTVCLGVVRALTFLWLENTEKPCYIGNCLSMLNERLSHIRPPAEVMRIARSLSNRRYWKAHEWRAWLLHYSPSVLKHVLPFTYYAHWMTLVTAVYILSKNCVDHTMINQAEVLLVKFVLEFEDLYGKEYMTYNVHQLIHMADSVRNWGPLWSISCYAFESMNHKLGKMISGTQYVQVQISKKFLLSRILPHIALDCFQESESQRNFFESSINHFPLSKSIQRDVSGILLRGAPKLLRLGNNEGNLLQQLGYTCETVLCYSRVSIRGVTITTDTHTHKRRKRIDCYISLKNGTVAVVKRIILVCLSCNEINSCSCEKTCMLYVSVLKIRSIFVVDRQRSITHGGLHSVKGHKEYRLCSLTEFESKVAFIDTGKDEVLSILPNIVDQD</sequence>
<keyword evidence="2" id="KW-1185">Reference proteome</keyword>
<dbReference type="Proteomes" id="UP000694845">
    <property type="component" value="Unplaced"/>
</dbReference>
<dbReference type="OrthoDB" id="10036512at2759"/>
<evidence type="ECO:0000256" key="1">
    <source>
        <dbReference type="SAM" id="MobiDB-lite"/>
    </source>
</evidence>
<dbReference type="GeneID" id="110990825"/>
<dbReference type="AlphaFoldDB" id="A0A8B8A2L5"/>
<name>A0A8B8A2L5_ACAPL</name>
<accession>A0A8B8A2L5</accession>
<dbReference type="OMA" id="CHLAVET"/>
<feature type="compositionally biased region" description="Acidic residues" evidence="1">
    <location>
        <begin position="207"/>
        <end position="224"/>
    </location>
</feature>
<feature type="compositionally biased region" description="Low complexity" evidence="1">
    <location>
        <begin position="194"/>
        <end position="203"/>
    </location>
</feature>
<dbReference type="RefSeq" id="XP_022111612.1">
    <property type="nucleotide sequence ID" value="XM_022255920.1"/>
</dbReference>
<dbReference type="PANTHER" id="PTHR46579:SF1">
    <property type="entry name" value="F5_8 TYPE C DOMAIN-CONTAINING PROTEIN"/>
    <property type="match status" value="1"/>
</dbReference>
<evidence type="ECO:0000313" key="2">
    <source>
        <dbReference type="Proteomes" id="UP000694845"/>
    </source>
</evidence>
<feature type="region of interest" description="Disordered" evidence="1">
    <location>
        <begin position="105"/>
        <end position="147"/>
    </location>
</feature>
<feature type="region of interest" description="Disordered" evidence="1">
    <location>
        <begin position="1"/>
        <end position="24"/>
    </location>
</feature>